<evidence type="ECO:0000313" key="10">
    <source>
        <dbReference type="Proteomes" id="UP001501612"/>
    </source>
</evidence>
<evidence type="ECO:0000259" key="6">
    <source>
        <dbReference type="Pfam" id="PF08531"/>
    </source>
</evidence>
<keyword evidence="10" id="KW-1185">Reference proteome</keyword>
<name>A0ABN2P7E7_9ACTN</name>
<dbReference type="PANTHER" id="PTHR33307:SF6">
    <property type="entry name" value="ALPHA-RHAMNOSIDASE (EUROFUNG)-RELATED"/>
    <property type="match status" value="1"/>
</dbReference>
<dbReference type="InterPro" id="IPR013783">
    <property type="entry name" value="Ig-like_fold"/>
</dbReference>
<evidence type="ECO:0000313" key="9">
    <source>
        <dbReference type="EMBL" id="GAA1914108.1"/>
    </source>
</evidence>
<dbReference type="Pfam" id="PF25788">
    <property type="entry name" value="Ig_Rha78A_N"/>
    <property type="match status" value="1"/>
</dbReference>
<evidence type="ECO:0000259" key="7">
    <source>
        <dbReference type="Pfam" id="PF17389"/>
    </source>
</evidence>
<dbReference type="InterPro" id="IPR035396">
    <property type="entry name" value="Bac_rhamnosid6H"/>
</dbReference>
<dbReference type="Gene3D" id="2.60.420.10">
    <property type="entry name" value="Maltose phosphorylase, domain 3"/>
    <property type="match status" value="1"/>
</dbReference>
<feature type="domain" description="Bacterial alpha-L-rhamnosidase N-terminal" evidence="6">
    <location>
        <begin position="378"/>
        <end position="530"/>
    </location>
</feature>
<dbReference type="InterPro" id="IPR013737">
    <property type="entry name" value="Bac_rhamnosid_N"/>
</dbReference>
<accession>A0ABN2P7E7</accession>
<dbReference type="Gene3D" id="2.60.40.10">
    <property type="entry name" value="Immunoglobulins"/>
    <property type="match status" value="2"/>
</dbReference>
<dbReference type="EMBL" id="BAAAMY010000004">
    <property type="protein sequence ID" value="GAA1914108.1"/>
    <property type="molecule type" value="Genomic_DNA"/>
</dbReference>
<dbReference type="Gene3D" id="1.50.10.10">
    <property type="match status" value="1"/>
</dbReference>
<dbReference type="EC" id="3.2.1.40" evidence="2"/>
<reference evidence="9 10" key="1">
    <citation type="journal article" date="2019" name="Int. J. Syst. Evol. Microbiol.">
        <title>The Global Catalogue of Microorganisms (GCM) 10K type strain sequencing project: providing services to taxonomists for standard genome sequencing and annotation.</title>
        <authorList>
            <consortium name="The Broad Institute Genomics Platform"/>
            <consortium name="The Broad Institute Genome Sequencing Center for Infectious Disease"/>
            <person name="Wu L."/>
            <person name="Ma J."/>
        </authorList>
    </citation>
    <scope>NUCLEOTIDE SEQUENCE [LARGE SCALE GENOMIC DNA]</scope>
    <source>
        <strain evidence="9 10">JCM 14046</strain>
    </source>
</reference>
<organism evidence="9 10">
    <name type="scientific">Nocardioides lentus</name>
    <dbReference type="NCBI Taxonomy" id="338077"/>
    <lineage>
        <taxon>Bacteria</taxon>
        <taxon>Bacillati</taxon>
        <taxon>Actinomycetota</taxon>
        <taxon>Actinomycetes</taxon>
        <taxon>Propionibacteriales</taxon>
        <taxon>Nocardioidaceae</taxon>
        <taxon>Nocardioides</taxon>
    </lineage>
</organism>
<dbReference type="InterPro" id="IPR008928">
    <property type="entry name" value="6-hairpin_glycosidase_sf"/>
</dbReference>
<dbReference type="Pfam" id="PF17389">
    <property type="entry name" value="Bac_rhamnosid6H"/>
    <property type="match status" value="1"/>
</dbReference>
<proteinExistence type="predicted"/>
<feature type="signal peptide" evidence="4">
    <location>
        <begin position="1"/>
        <end position="28"/>
    </location>
</feature>
<feature type="domain" description="Alpha-L-rhamnosidase C-terminal" evidence="8">
    <location>
        <begin position="974"/>
        <end position="1041"/>
    </location>
</feature>
<dbReference type="InterPro" id="IPR008902">
    <property type="entry name" value="Rhamnosid_concanavalin"/>
</dbReference>
<sequence>MTAARPALRALTRAALTLTLTGSTLAVAAVGASSGSAAVTAPAALAAVAAAGDAPRSLSVNGLPAPVDVDTMPTFGWHLGSAGQTAYELVVSSTAARAAAGDGDVWSSGRVEGDQQSGVAYDGPALVDSERYFWSVRTADTAGDASPWAEPATFGTGTAWADSTPVWAPDPAGSPARDYTLRATVTVDQVALGLRFRAADAQNSYMWQFRADTNRLVPHRQLGGTFTTLGSAVNLPAGTIVAGTPFTVEITAAGTTITTRIDGVQVDQRTDATPVLAAGRVGVRTGLTESGRIDDLSVTAADGEVLLETGFGTGEPTLPCGTVADGALRVPNGTLCLEPVVTDDWALIRGDVDIADTEIAWATLYATAADSRSHKQYVHKTYLNGEFVGLGPTQPIAGETPYDGFDVTEQLRAGENTIGAIAYTTRTQAYAAELVVEYVDGTRETFGTGTDWQARAAGDVWPESGSIGTSYYTAPKENLDARVMPWGFDEPGFDASAWPAAIEKPALPTPTATPTDKVEEQLHDSVRIVEKGPGHYFVDFGRTWIGGVSYDVADGTAGSTVDLRFGEVTVGRPGQSGDTDVRFNLNTGNSYRDVVTLRDGTQRIETWGMRVFRYLEVTGAPEPVTVDNLKALALVYPFDAEASEFAASDRNLEQVYGLSKNSIESLNVNFYTDSWTRERINYEADAYLQLMSTLYLMDDLSLGRYSMNYFRDNRTWPTEWPIYVVLAVHDAWRQTGDLAQPAAYYDNLVDKLPLEWVEESTGLVRKTSRADGCNSQTDCDIVDWPTSERDNFQFRQYNTVINAVSFRAFTDMAAMADALGKDEDAARWSDVATGIRDAMNDRLYDDAAGAYDDGMGPDGQLTGHRSQHASAFSLAFGVPEADQRGRVAEYVGSRGMACSVYCAGLLVPGLYDGGEDQAALDILTSTQRRSWMNMVLLGAGSTAEAWDPSLKSNLTYSHPWAASPAFSIPSGLFGINPTEPGYRSLEIAPQPGDLDWARISTPTVRGSVGTAFDRDAAGDLRLVTSIPGGTSATVRLPAPAGVADSDEVRLYVDGVGRTVTPVDGDLVVAGVSPGCHTFTTDADTDPASDAELTRVCESEPVSGPGVAAEVSEAGLDGWYGAGAALSLDVTGDAPEGSTLEVRVDEGEWAAYDGPVPLADDAGEVAWRLLAPDGGLLADGRMPVRVDSVVPTVEGGVEAGRLWVAGADADSGIAALEWRAAGSTDGWSTWSAPVALPTGVRRVEVRATDLAGNTSAPVAVSAARVTPVIDAAASVRGRQLTVDVRVTARGERPTGRVDFFRGGERVTTRLLDATGRARWVSRAPATPANQQVRVVYRGSDAVAPASQQVRYSVR</sequence>
<evidence type="ECO:0000259" key="5">
    <source>
        <dbReference type="Pfam" id="PF05592"/>
    </source>
</evidence>
<evidence type="ECO:0000256" key="4">
    <source>
        <dbReference type="SAM" id="SignalP"/>
    </source>
</evidence>
<dbReference type="PANTHER" id="PTHR33307">
    <property type="entry name" value="ALPHA-RHAMNOSIDASE (EUROFUNG)"/>
    <property type="match status" value="1"/>
</dbReference>
<dbReference type="Pfam" id="PF08531">
    <property type="entry name" value="Bac_rhamnosid_N"/>
    <property type="match status" value="1"/>
</dbReference>
<evidence type="ECO:0000259" key="8">
    <source>
        <dbReference type="Pfam" id="PF17390"/>
    </source>
</evidence>
<dbReference type="Gene3D" id="2.60.120.560">
    <property type="entry name" value="Exo-inulinase, domain 1"/>
    <property type="match status" value="1"/>
</dbReference>
<dbReference type="Gene3D" id="2.60.120.260">
    <property type="entry name" value="Galactose-binding domain-like"/>
    <property type="match status" value="2"/>
</dbReference>
<feature type="domain" description="Alpha-L-rhamnosidase six-hairpin glycosidase" evidence="7">
    <location>
        <begin position="641"/>
        <end position="958"/>
    </location>
</feature>
<protein>
    <recommendedName>
        <fullName evidence="2">alpha-L-rhamnosidase</fullName>
        <ecNumber evidence="2">3.2.1.40</ecNumber>
    </recommendedName>
</protein>
<dbReference type="Pfam" id="PF17390">
    <property type="entry name" value="Bac_rhamnosid_C"/>
    <property type="match status" value="1"/>
</dbReference>
<dbReference type="InterPro" id="IPR012341">
    <property type="entry name" value="6hp_glycosidase-like_sf"/>
</dbReference>
<comment type="catalytic activity">
    <reaction evidence="1">
        <text>Hydrolysis of terminal non-reducing alpha-L-rhamnose residues in alpha-L-rhamnosides.</text>
        <dbReference type="EC" id="3.2.1.40"/>
    </reaction>
</comment>
<keyword evidence="4" id="KW-0732">Signal</keyword>
<dbReference type="Pfam" id="PF05592">
    <property type="entry name" value="Bac_rhamnosid"/>
    <property type="match status" value="1"/>
</dbReference>
<evidence type="ECO:0000256" key="2">
    <source>
        <dbReference type="ARBA" id="ARBA00012652"/>
    </source>
</evidence>
<dbReference type="Proteomes" id="UP001501612">
    <property type="component" value="Unassembled WGS sequence"/>
</dbReference>
<comment type="caution">
    <text evidence="9">The sequence shown here is derived from an EMBL/GenBank/DDBJ whole genome shotgun (WGS) entry which is preliminary data.</text>
</comment>
<dbReference type="InterPro" id="IPR035398">
    <property type="entry name" value="Bac_rhamnosid_C"/>
</dbReference>
<feature type="domain" description="Alpha-L-rhamnosidase concanavalin-like" evidence="5">
    <location>
        <begin position="532"/>
        <end position="633"/>
    </location>
</feature>
<gene>
    <name evidence="9" type="ORF">GCM10009737_14300</name>
</gene>
<dbReference type="InterPro" id="IPR016007">
    <property type="entry name" value="Alpha_rhamnosid"/>
</dbReference>
<evidence type="ECO:0000256" key="3">
    <source>
        <dbReference type="ARBA" id="ARBA00022801"/>
    </source>
</evidence>
<keyword evidence="3" id="KW-0378">Hydrolase</keyword>
<evidence type="ECO:0000256" key="1">
    <source>
        <dbReference type="ARBA" id="ARBA00001445"/>
    </source>
</evidence>
<dbReference type="RefSeq" id="WP_344005602.1">
    <property type="nucleotide sequence ID" value="NZ_BAAAMY010000004.1"/>
</dbReference>
<dbReference type="SUPFAM" id="SSF48208">
    <property type="entry name" value="Six-hairpin glycosidases"/>
    <property type="match status" value="1"/>
</dbReference>
<feature type="chain" id="PRO_5046767635" description="alpha-L-rhamnosidase" evidence="4">
    <location>
        <begin position="29"/>
        <end position="1353"/>
    </location>
</feature>